<keyword evidence="2" id="KW-1185">Reference proteome</keyword>
<proteinExistence type="predicted"/>
<comment type="caution">
    <text evidence="1">The sequence shown here is derived from an EMBL/GenBank/DDBJ whole genome shotgun (WGS) entry which is preliminary data.</text>
</comment>
<organism evidence="1 2">
    <name type="scientific">Nonomuraea diastatica</name>
    <dbReference type="NCBI Taxonomy" id="1848329"/>
    <lineage>
        <taxon>Bacteria</taxon>
        <taxon>Bacillati</taxon>
        <taxon>Actinomycetota</taxon>
        <taxon>Actinomycetes</taxon>
        <taxon>Streptosporangiales</taxon>
        <taxon>Streptosporangiaceae</taxon>
        <taxon>Nonomuraea</taxon>
    </lineage>
</organism>
<protein>
    <submittedName>
        <fullName evidence="1">Uncharacterized protein</fullName>
    </submittedName>
</protein>
<name>A0A4R4VEB6_9ACTN</name>
<evidence type="ECO:0000313" key="2">
    <source>
        <dbReference type="Proteomes" id="UP000294543"/>
    </source>
</evidence>
<dbReference type="EMBL" id="SMKP01000331">
    <property type="protein sequence ID" value="TDD03191.1"/>
    <property type="molecule type" value="Genomic_DNA"/>
</dbReference>
<dbReference type="Proteomes" id="UP000294543">
    <property type="component" value="Unassembled WGS sequence"/>
</dbReference>
<dbReference type="RefSeq" id="WP_132520203.1">
    <property type="nucleotide sequence ID" value="NZ_SMKP01000331.1"/>
</dbReference>
<gene>
    <name evidence="1" type="ORF">E1294_50860</name>
</gene>
<evidence type="ECO:0000313" key="1">
    <source>
        <dbReference type="EMBL" id="TDD03191.1"/>
    </source>
</evidence>
<accession>A0A4R4VEB6</accession>
<dbReference type="AlphaFoldDB" id="A0A4R4VEB6"/>
<sequence>MDKRQDLPADNQWDLLVEHGEWLELGFHALWIEGDNEEELARLLRGDLDARVECDLRTLARMDAEPDAMGVWIGPHAPGWTHAFVFGMWSFHPAIRNLGKRRVFEVQYTGEVGEGLEPLYLNYDGEQLGDVTPPFEEGGDMVLPDYRPYTVGLELEGKRMREHVHLFFCMMGRVTGRFADRDWWTAARAFYRIPREAWEE</sequence>
<dbReference type="OrthoDB" id="3526231at2"/>
<reference evidence="1 2" key="1">
    <citation type="submission" date="2019-03" db="EMBL/GenBank/DDBJ databases">
        <title>Draft genome sequences of novel Actinobacteria.</title>
        <authorList>
            <person name="Sahin N."/>
            <person name="Ay H."/>
            <person name="Saygin H."/>
        </authorList>
    </citation>
    <scope>NUCLEOTIDE SEQUENCE [LARGE SCALE GENOMIC DNA]</scope>
    <source>
        <strain evidence="1 2">KC712</strain>
    </source>
</reference>